<comment type="caution">
    <text evidence="1">The sequence shown here is derived from an EMBL/GenBank/DDBJ whole genome shotgun (WGS) entry which is preliminary data.</text>
</comment>
<protein>
    <recommendedName>
        <fullName evidence="3">Lipoprotein</fullName>
    </recommendedName>
</protein>
<evidence type="ECO:0008006" key="3">
    <source>
        <dbReference type="Google" id="ProtNLM"/>
    </source>
</evidence>
<name>A0A967AXC2_9FLAO</name>
<sequence length="153" mass="17345">MKKTLQVLLITSIIIACGDENSKNAERSSEIESQQTDFLWLQISENDSVKFKGFSFRYFNQGKDSVLFAHYVTDLYSSFEDSKNPLFRKQSIQVLDALSKNAKLPDSMYVQAVGEQSGAFIKTGSNFNIYSGFDGNEWSVSIDGKWFSITDFK</sequence>
<dbReference type="AlphaFoldDB" id="A0A967AXC2"/>
<accession>A0A967AXC2</accession>
<dbReference type="PROSITE" id="PS51257">
    <property type="entry name" value="PROKAR_LIPOPROTEIN"/>
    <property type="match status" value="1"/>
</dbReference>
<organism evidence="1 2">
    <name type="scientific">Pelagihabitans pacificus</name>
    <dbReference type="NCBI Taxonomy" id="2696054"/>
    <lineage>
        <taxon>Bacteria</taxon>
        <taxon>Pseudomonadati</taxon>
        <taxon>Bacteroidota</taxon>
        <taxon>Flavobacteriia</taxon>
        <taxon>Flavobacteriales</taxon>
        <taxon>Flavobacteriaceae</taxon>
        <taxon>Pelagihabitans</taxon>
    </lineage>
</organism>
<dbReference type="EMBL" id="VIKU02000017">
    <property type="protein sequence ID" value="NHF61629.1"/>
    <property type="molecule type" value="Genomic_DNA"/>
</dbReference>
<dbReference type="Proteomes" id="UP000707206">
    <property type="component" value="Unassembled WGS sequence"/>
</dbReference>
<dbReference type="RefSeq" id="WP_152576124.1">
    <property type="nucleotide sequence ID" value="NZ_VIKU02000017.1"/>
</dbReference>
<proteinExistence type="predicted"/>
<keyword evidence="2" id="KW-1185">Reference proteome</keyword>
<reference evidence="1" key="2">
    <citation type="submission" date="2020-03" db="EMBL/GenBank/DDBJ databases">
        <title>Flavobacteriaceae bacterium strain TP-CH-4, a member of the family Flavobacteriaceae isolated from a deep-sea seamount.</title>
        <authorList>
            <person name="Zhang D.-C."/>
        </authorList>
    </citation>
    <scope>NUCLEOTIDE SEQUENCE</scope>
    <source>
        <strain evidence="1">TP-CH-4</strain>
    </source>
</reference>
<gene>
    <name evidence="1" type="ORF">FK220_019950</name>
</gene>
<evidence type="ECO:0000313" key="1">
    <source>
        <dbReference type="EMBL" id="NHF61629.1"/>
    </source>
</evidence>
<evidence type="ECO:0000313" key="2">
    <source>
        <dbReference type="Proteomes" id="UP000707206"/>
    </source>
</evidence>
<reference evidence="1" key="1">
    <citation type="submission" date="2019-07" db="EMBL/GenBank/DDBJ databases">
        <authorList>
            <person name="De-Chao Zhang Q."/>
        </authorList>
    </citation>
    <scope>NUCLEOTIDE SEQUENCE</scope>
    <source>
        <strain evidence="1">TP-CH-4</strain>
    </source>
</reference>